<dbReference type="KEGG" id="lck:HN018_27330"/>
<protein>
    <submittedName>
        <fullName evidence="2">Porin</fullName>
    </submittedName>
</protein>
<dbReference type="Pfam" id="PF07642">
    <property type="entry name" value="BBP2"/>
    <property type="match status" value="1"/>
</dbReference>
<dbReference type="Proteomes" id="UP000500767">
    <property type="component" value="Plasmid unnamed5"/>
</dbReference>
<sequence length="425" mass="44898">MLATGASARAQTAAPSLSTGTPPASASVNGTAATATPAAPAPAAAAPPKTWAEGITYGAQVEGGVTGNFDRPADGLNYGRLFDDKANTALLNSVQLTATRAIDPTLSTFDFGFMLQGTYGSDARYTHYLGEFGHVTNDRNQFSILQANVTMHAPVLFKGGIDFKLGQFATLIGYETIDPSTNPFYSHSYNFNFGPFEHTGLIAEAHISPTVDLYGEIDTGESTTFGRGDNNAEPAGLVGVGLNSLAGGKLTVLAFLHLGPEDATNAIGGEANSSMRYEGDVVATYKATDKLTLVAEAQWQHDDFYGADSYGLAGYASYALTPTLTANFRGEVYRDNAGFFVAAFPGNTDAYRGLNGLSTTAFGAGRQTYSEWTWGVSYKPVIPHVALLAFRPEIRWDKSFSGGHPYNALTNTGNFTLAADVILGF</sequence>
<evidence type="ECO:0000256" key="1">
    <source>
        <dbReference type="SAM" id="MobiDB-lite"/>
    </source>
</evidence>
<geneLocation type="plasmid" evidence="2 3">
    <name>unnamed5</name>
</geneLocation>
<dbReference type="EMBL" id="CP053712">
    <property type="protein sequence ID" value="QKE93852.1"/>
    <property type="molecule type" value="Genomic_DNA"/>
</dbReference>
<accession>A0A6M8HZM6</accession>
<dbReference type="AlphaFoldDB" id="A0A6M8HZM6"/>
<organism evidence="2 3">
    <name type="scientific">Lichenicola cladoniae</name>
    <dbReference type="NCBI Taxonomy" id="1484109"/>
    <lineage>
        <taxon>Bacteria</taxon>
        <taxon>Pseudomonadati</taxon>
        <taxon>Pseudomonadota</taxon>
        <taxon>Alphaproteobacteria</taxon>
        <taxon>Acetobacterales</taxon>
        <taxon>Acetobacteraceae</taxon>
        <taxon>Lichenicola</taxon>
    </lineage>
</organism>
<gene>
    <name evidence="2" type="ORF">HN018_27330</name>
</gene>
<feature type="region of interest" description="Disordered" evidence="1">
    <location>
        <begin position="1"/>
        <end position="33"/>
    </location>
</feature>
<keyword evidence="2" id="KW-0614">Plasmid</keyword>
<evidence type="ECO:0000313" key="3">
    <source>
        <dbReference type="Proteomes" id="UP000500767"/>
    </source>
</evidence>
<evidence type="ECO:0000313" key="2">
    <source>
        <dbReference type="EMBL" id="QKE93852.1"/>
    </source>
</evidence>
<dbReference type="RefSeq" id="WP_172443608.1">
    <property type="nucleotide sequence ID" value="NZ_CP053712.1"/>
</dbReference>
<feature type="compositionally biased region" description="Low complexity" evidence="1">
    <location>
        <begin position="1"/>
        <end position="14"/>
    </location>
</feature>
<feature type="compositionally biased region" description="Polar residues" evidence="1">
    <location>
        <begin position="15"/>
        <end position="30"/>
    </location>
</feature>
<reference evidence="2 3" key="1">
    <citation type="journal article" date="2014" name="World J. Microbiol. Biotechnol.">
        <title>Biodiversity and physiological characteristics of Antarctic and Arctic lichens-associated bacteria.</title>
        <authorList>
            <person name="Lee Y.M."/>
            <person name="Kim E.H."/>
            <person name="Lee H.K."/>
            <person name="Hong S.G."/>
        </authorList>
    </citation>
    <scope>NUCLEOTIDE SEQUENCE [LARGE SCALE GENOMIC DNA]</scope>
    <source>
        <strain evidence="2 3">PAMC 26569</strain>
        <plasmid evidence="2">unnamed5</plasmid>
    </source>
</reference>
<proteinExistence type="predicted"/>
<dbReference type="InterPro" id="IPR011486">
    <property type="entry name" value="BBP2"/>
</dbReference>
<name>A0A6M8HZM6_9PROT</name>
<keyword evidence="3" id="KW-1185">Reference proteome</keyword>